<dbReference type="STRING" id="692418.SAMN04488029_1315"/>
<sequence>MRPAAYFFSILILLTSACDDHDTSSGSCESTELSTHQTYADLVEAVPELVVNTFIEEPNAEGALGRNKNGYLHVRFQLPMTYLVEYAIRNQDEEVLNLFVLNLSYSFDHQTEAGDFEFVLPPDQPADQSSLAGNLLSGTAFFGYAVGISLVMLYESDWYQQLPEDHSAKLNIDGLNAKIALLLTFLKANIEELEQHDGMAPNRLLYDVLALYTLAGHVKDPEAVSLALPLTQQVFHSHQPEGYFLEAGGWDSSYNGVSVKLGFELFTLLNSPNHTDLRERLAEVITCAVNWQASRILETGEISTEGNSRVYPGGESLGGIEKRVDVEKTVRAFSYMAHLSGDASYGKLLDLVLNYYD</sequence>
<dbReference type="AlphaFoldDB" id="A0A1W2G8X7"/>
<protein>
    <submittedName>
        <fullName evidence="1">Uncharacterized protein</fullName>
    </submittedName>
</protein>
<dbReference type="Proteomes" id="UP000192472">
    <property type="component" value="Unassembled WGS sequence"/>
</dbReference>
<accession>A0A1W2G8X7</accession>
<dbReference type="RefSeq" id="WP_139793766.1">
    <property type="nucleotide sequence ID" value="NZ_FWYF01000001.1"/>
</dbReference>
<name>A0A1W2G8X7_REIFA</name>
<dbReference type="EMBL" id="FWYF01000001">
    <property type="protein sequence ID" value="SMD32954.1"/>
    <property type="molecule type" value="Genomic_DNA"/>
</dbReference>
<dbReference type="PROSITE" id="PS51257">
    <property type="entry name" value="PROKAR_LIPOPROTEIN"/>
    <property type="match status" value="1"/>
</dbReference>
<keyword evidence="2" id="KW-1185">Reference proteome</keyword>
<proteinExistence type="predicted"/>
<evidence type="ECO:0000313" key="2">
    <source>
        <dbReference type="Proteomes" id="UP000192472"/>
    </source>
</evidence>
<dbReference type="OrthoDB" id="7059467at2"/>
<organism evidence="1 2">
    <name type="scientific">Reichenbachiella faecimaris</name>
    <dbReference type="NCBI Taxonomy" id="692418"/>
    <lineage>
        <taxon>Bacteria</taxon>
        <taxon>Pseudomonadati</taxon>
        <taxon>Bacteroidota</taxon>
        <taxon>Cytophagia</taxon>
        <taxon>Cytophagales</taxon>
        <taxon>Reichenbachiellaceae</taxon>
        <taxon>Reichenbachiella</taxon>
    </lineage>
</organism>
<reference evidence="1 2" key="1">
    <citation type="submission" date="2017-04" db="EMBL/GenBank/DDBJ databases">
        <authorList>
            <person name="Afonso C.L."/>
            <person name="Miller P.J."/>
            <person name="Scott M.A."/>
            <person name="Spackman E."/>
            <person name="Goraichik I."/>
            <person name="Dimitrov K.M."/>
            <person name="Suarez D.L."/>
            <person name="Swayne D.E."/>
        </authorList>
    </citation>
    <scope>NUCLEOTIDE SEQUENCE [LARGE SCALE GENOMIC DNA]</scope>
    <source>
        <strain evidence="1 2">DSM 26133</strain>
    </source>
</reference>
<gene>
    <name evidence="1" type="ORF">SAMN04488029_1315</name>
</gene>
<evidence type="ECO:0000313" key="1">
    <source>
        <dbReference type="EMBL" id="SMD32954.1"/>
    </source>
</evidence>